<name>C7MMI4_CRYCD</name>
<evidence type="ECO:0000259" key="7">
    <source>
        <dbReference type="PROSITE" id="PS51880"/>
    </source>
</evidence>
<feature type="region of interest" description="Disordered" evidence="4">
    <location>
        <begin position="661"/>
        <end position="680"/>
    </location>
</feature>
<dbReference type="STRING" id="469378.Ccur_04010"/>
<protein>
    <submittedName>
        <fullName evidence="8">(P)ppGpp synthetase, RelA/SpoT family</fullName>
        <ecNumber evidence="8">2.7.6.5</ecNumber>
    </submittedName>
</protein>
<evidence type="ECO:0000256" key="4">
    <source>
        <dbReference type="SAM" id="MobiDB-lite"/>
    </source>
</evidence>
<dbReference type="PANTHER" id="PTHR21262:SF31">
    <property type="entry name" value="GTP PYROPHOSPHOKINASE"/>
    <property type="match status" value="1"/>
</dbReference>
<dbReference type="SUPFAM" id="SSF81271">
    <property type="entry name" value="TGS-like"/>
    <property type="match status" value="1"/>
</dbReference>
<dbReference type="InterPro" id="IPR004095">
    <property type="entry name" value="TGS"/>
</dbReference>
<dbReference type="PROSITE" id="PS51671">
    <property type="entry name" value="ACT"/>
    <property type="match status" value="1"/>
</dbReference>
<feature type="domain" description="TGS" evidence="7">
    <location>
        <begin position="495"/>
        <end position="558"/>
    </location>
</feature>
<dbReference type="eggNOG" id="COG0317">
    <property type="taxonomic scope" value="Bacteria"/>
</dbReference>
<dbReference type="InterPro" id="IPR045600">
    <property type="entry name" value="RelA/SpoT_AH_RIS"/>
</dbReference>
<dbReference type="CDD" id="cd04876">
    <property type="entry name" value="ACT_RelA-SpoT"/>
    <property type="match status" value="1"/>
</dbReference>
<dbReference type="FunFam" id="3.30.460.10:FF:000001">
    <property type="entry name" value="GTP pyrophosphokinase RelA"/>
    <property type="match status" value="1"/>
</dbReference>
<dbReference type="KEGG" id="ccu:Ccur_04010"/>
<dbReference type="Gene3D" id="1.10.3210.10">
    <property type="entry name" value="Hypothetical protein af1432"/>
    <property type="match status" value="1"/>
</dbReference>
<dbReference type="EC" id="2.7.6.5" evidence="8"/>
<organism evidence="8 9">
    <name type="scientific">Cryptobacterium curtum (strain ATCC 700683 / DSM 15641 / CCUG 43107 / 12-3)</name>
    <dbReference type="NCBI Taxonomy" id="469378"/>
    <lineage>
        <taxon>Bacteria</taxon>
        <taxon>Bacillati</taxon>
        <taxon>Actinomycetota</taxon>
        <taxon>Coriobacteriia</taxon>
        <taxon>Eggerthellales</taxon>
        <taxon>Eggerthellaceae</taxon>
        <taxon>Cryptobacterium</taxon>
    </lineage>
</organism>
<dbReference type="FunFam" id="3.10.20.30:FF:000002">
    <property type="entry name" value="GTP pyrophosphokinase (RelA/SpoT)"/>
    <property type="match status" value="1"/>
</dbReference>
<dbReference type="InterPro" id="IPR004811">
    <property type="entry name" value="RelA/Spo_fam"/>
</dbReference>
<accession>C7MMI4</accession>
<comment type="catalytic activity">
    <reaction evidence="2">
        <text>GTP + ATP = guanosine 3'-diphosphate 5'-triphosphate + AMP</text>
        <dbReference type="Rhea" id="RHEA:22088"/>
        <dbReference type="ChEBI" id="CHEBI:30616"/>
        <dbReference type="ChEBI" id="CHEBI:37565"/>
        <dbReference type="ChEBI" id="CHEBI:142410"/>
        <dbReference type="ChEBI" id="CHEBI:456215"/>
        <dbReference type="EC" id="2.7.6.5"/>
    </reaction>
</comment>
<keyword evidence="9" id="KW-1185">Reference proteome</keyword>
<dbReference type="SUPFAM" id="SSF109604">
    <property type="entry name" value="HD-domain/PDEase-like"/>
    <property type="match status" value="1"/>
</dbReference>
<dbReference type="AlphaFoldDB" id="C7MMI4"/>
<dbReference type="Gene3D" id="3.10.20.30">
    <property type="match status" value="1"/>
</dbReference>
<feature type="domain" description="HD" evidence="6">
    <location>
        <begin position="157"/>
        <end position="256"/>
    </location>
</feature>
<dbReference type="NCBIfam" id="TIGR00691">
    <property type="entry name" value="spoT_relA"/>
    <property type="match status" value="1"/>
</dbReference>
<comment type="similarity">
    <text evidence="3">Belongs to the relA/spoT family.</text>
</comment>
<proteinExistence type="inferred from homology"/>
<dbReference type="HOGENOM" id="CLU_012300_3_0_11"/>
<dbReference type="Pfam" id="PF04607">
    <property type="entry name" value="RelA_SpoT"/>
    <property type="match status" value="1"/>
</dbReference>
<dbReference type="Pfam" id="PF13328">
    <property type="entry name" value="HD_4"/>
    <property type="match status" value="1"/>
</dbReference>
<dbReference type="EMBL" id="CP001682">
    <property type="protein sequence ID" value="ACU94124.1"/>
    <property type="molecule type" value="Genomic_DNA"/>
</dbReference>
<dbReference type="Gene3D" id="3.30.460.10">
    <property type="entry name" value="Beta Polymerase, domain 2"/>
    <property type="match status" value="1"/>
</dbReference>
<dbReference type="InterPro" id="IPR002912">
    <property type="entry name" value="ACT_dom"/>
</dbReference>
<feature type="domain" description="ACT" evidence="5">
    <location>
        <begin position="775"/>
        <end position="849"/>
    </location>
</feature>
<dbReference type="UniPathway" id="UPA00908">
    <property type="reaction ID" value="UER00884"/>
</dbReference>
<dbReference type="CDD" id="cd01668">
    <property type="entry name" value="TGS_RSH"/>
    <property type="match status" value="1"/>
</dbReference>
<reference evidence="8 9" key="1">
    <citation type="journal article" date="2009" name="Stand. Genomic Sci.">
        <title>Complete genome sequence of Cryptobacterium curtum type strain (12-3).</title>
        <authorList>
            <person name="Mavrommatis K."/>
            <person name="Pukall R."/>
            <person name="Rohde C."/>
            <person name="Chen F."/>
            <person name="Sims D."/>
            <person name="Brettin T."/>
            <person name="Kuske C."/>
            <person name="Detter J.C."/>
            <person name="Han C."/>
            <person name="Lapidus A."/>
            <person name="Copeland A."/>
            <person name="Glavina Del Rio T."/>
            <person name="Nolan M."/>
            <person name="Lucas S."/>
            <person name="Tice H."/>
            <person name="Cheng J.F."/>
            <person name="Bruce D."/>
            <person name="Goodwin L."/>
            <person name="Pitluck S."/>
            <person name="Ovchinnikova G."/>
            <person name="Pati A."/>
            <person name="Ivanova N."/>
            <person name="Chen A."/>
            <person name="Palaniappan K."/>
            <person name="Chain P."/>
            <person name="D'haeseleer P."/>
            <person name="Goker M."/>
            <person name="Bristow J."/>
            <person name="Eisen J.A."/>
            <person name="Markowitz V."/>
            <person name="Hugenholtz P."/>
            <person name="Rohde M."/>
            <person name="Klenk H.P."/>
            <person name="Kyrpides N.C."/>
        </authorList>
    </citation>
    <scope>NUCLEOTIDE SEQUENCE [LARGE SCALE GENOMIC DNA]</scope>
    <source>
        <strain evidence="9">ATCC 700683 / DSM 15641 / 12-3</strain>
    </source>
</reference>
<dbReference type="Pfam" id="PF02824">
    <property type="entry name" value="TGS"/>
    <property type="match status" value="1"/>
</dbReference>
<dbReference type="GO" id="GO:0005886">
    <property type="term" value="C:plasma membrane"/>
    <property type="evidence" value="ECO:0007669"/>
    <property type="project" value="TreeGrafter"/>
</dbReference>
<dbReference type="InterPro" id="IPR045865">
    <property type="entry name" value="ACT-like_dom_sf"/>
</dbReference>
<dbReference type="SMART" id="SM00471">
    <property type="entry name" value="HDc"/>
    <property type="match status" value="1"/>
</dbReference>
<dbReference type="Pfam" id="PF13291">
    <property type="entry name" value="ACT_4"/>
    <property type="match status" value="1"/>
</dbReference>
<dbReference type="SMART" id="SM00954">
    <property type="entry name" value="RelA_SpoT"/>
    <property type="match status" value="1"/>
</dbReference>
<feature type="region of interest" description="Disordered" evidence="4">
    <location>
        <begin position="1"/>
        <end position="69"/>
    </location>
</feature>
<dbReference type="CDD" id="cd00077">
    <property type="entry name" value="HDc"/>
    <property type="match status" value="1"/>
</dbReference>
<dbReference type="GO" id="GO:0008728">
    <property type="term" value="F:GTP diphosphokinase activity"/>
    <property type="evidence" value="ECO:0007669"/>
    <property type="project" value="UniProtKB-EC"/>
</dbReference>
<evidence type="ECO:0000259" key="5">
    <source>
        <dbReference type="PROSITE" id="PS51671"/>
    </source>
</evidence>
<dbReference type="PROSITE" id="PS51831">
    <property type="entry name" value="HD"/>
    <property type="match status" value="1"/>
</dbReference>
<gene>
    <name evidence="8" type="ordered locus">Ccur_04010</name>
</gene>
<dbReference type="Proteomes" id="UP000000954">
    <property type="component" value="Chromosome"/>
</dbReference>
<comment type="function">
    <text evidence="3">In eubacteria ppGpp (guanosine 3'-diphosphate 5'-diphosphate) is a mediator of the stringent response that coordinates a variety of cellular activities in response to changes in nutritional abundance.</text>
</comment>
<evidence type="ECO:0000313" key="8">
    <source>
        <dbReference type="EMBL" id="ACU94124.1"/>
    </source>
</evidence>
<dbReference type="InterPro" id="IPR012675">
    <property type="entry name" value="Beta-grasp_dom_sf"/>
</dbReference>
<evidence type="ECO:0000259" key="6">
    <source>
        <dbReference type="PROSITE" id="PS51831"/>
    </source>
</evidence>
<comment type="pathway">
    <text evidence="1">Purine metabolism; ppGpp biosynthesis; ppGpp from GTP: step 1/2.</text>
</comment>
<evidence type="ECO:0000313" key="9">
    <source>
        <dbReference type="Proteomes" id="UP000000954"/>
    </source>
</evidence>
<sequence>MPQKSRSQKNVSQKDTSQKSMPQKSQENAPRNDASQKNVSQESMSQKSSKSASHNDTKQVDFLGSSRDVVGGGARFSDGSDALIGRAGSAALTFKGDAAAADPAPMPHHKTPEERFADLDEACAVYLNEDERDLLRRAFEFARSAHKGQCRKSGEPFVSHPVEVALILSDLRMDAETLAAALLHDVVEDTDTTKEELAHEFGEAVADLVDGVTKITRIEVENLSDEQAATIRKMFVAMNKDIRVIVIKLADRLHNMRTLSALREDRRIFKSHETLEIYAPIAHRLGIGQIKWELEDLAFFYLEPGKFKQISRMVAESRMEREEYLGNVIDILHGEMEKADIGCQIMGRPKHLYSIYRKMTTHGKGFSEIYDLIAVRIIVDTVAQCYSALGAVHSLWHPMPGRFKDYIAMPKYNMYQSLHTTVIGPAGRPLEVQIRTEEMHRMSEYGVAAHWRYKEGAKGESGFDRQLAWLRQMMDWQDETQDSREFLKSLKVDLAPSEVFVFTPQGDAMSLRAGATPVDFAYAIHTEVGNHCVGAKVNGSIVPLSYELQMGDRVEILTQKSAAPSQGWLSLVKTPRARSKIRAYFSRASHSDDVREGHERLTREMRKHGSGISSAAGQRALKTVSERMGFKDPDEMLASVGTGKESVQAITNRLLKALGEKDAAPTPSADLVPGDSSTGKLPPMLTSVRHPKTAKQHPVSKGVRVKGDPGMLVRLSRCCNPVPGDDIVGFVTRGRGVSVHRRNCPNAASLMDHPERIIDVTWDSEPSADTSYKVEIYLEAIDRMNLLRDVVDSLSECGANVLSSSTTSHRDGMGEMRFLFQVSSVSSIDHIVQKLSGIEGVFDVHRMMPGDEKKKK</sequence>
<dbReference type="InterPro" id="IPR012676">
    <property type="entry name" value="TGS-like"/>
</dbReference>
<dbReference type="PROSITE" id="PS51880">
    <property type="entry name" value="TGS"/>
    <property type="match status" value="1"/>
</dbReference>
<evidence type="ECO:0000256" key="3">
    <source>
        <dbReference type="RuleBase" id="RU003847"/>
    </source>
</evidence>
<evidence type="ECO:0000256" key="2">
    <source>
        <dbReference type="ARBA" id="ARBA00048244"/>
    </source>
</evidence>
<dbReference type="CDD" id="cd05399">
    <property type="entry name" value="NT_Rel-Spo_like"/>
    <property type="match status" value="1"/>
</dbReference>
<evidence type="ECO:0000256" key="1">
    <source>
        <dbReference type="ARBA" id="ARBA00004976"/>
    </source>
</evidence>
<dbReference type="GO" id="GO:0015970">
    <property type="term" value="P:guanosine tetraphosphate biosynthetic process"/>
    <property type="evidence" value="ECO:0007669"/>
    <property type="project" value="UniProtKB-UniPathway"/>
</dbReference>
<dbReference type="Pfam" id="PF19296">
    <property type="entry name" value="RelA_AH_RIS"/>
    <property type="match status" value="1"/>
</dbReference>
<dbReference type="SUPFAM" id="SSF55021">
    <property type="entry name" value="ACT-like"/>
    <property type="match status" value="1"/>
</dbReference>
<dbReference type="InterPro" id="IPR033655">
    <property type="entry name" value="TGS_RelA/SpoT"/>
</dbReference>
<dbReference type="Gene3D" id="3.30.70.260">
    <property type="match status" value="1"/>
</dbReference>
<keyword evidence="8" id="KW-0808">Transferase</keyword>
<dbReference type="InterPro" id="IPR003607">
    <property type="entry name" value="HD/PDEase_dom"/>
</dbReference>
<dbReference type="InterPro" id="IPR007685">
    <property type="entry name" value="RelA_SpoT"/>
</dbReference>
<dbReference type="SUPFAM" id="SSF81301">
    <property type="entry name" value="Nucleotidyltransferase"/>
    <property type="match status" value="1"/>
</dbReference>
<dbReference type="InterPro" id="IPR043519">
    <property type="entry name" value="NT_sf"/>
</dbReference>
<dbReference type="PANTHER" id="PTHR21262">
    <property type="entry name" value="GUANOSINE-3',5'-BIS DIPHOSPHATE 3'-PYROPHOSPHOHYDROLASE"/>
    <property type="match status" value="1"/>
</dbReference>
<feature type="compositionally biased region" description="Low complexity" evidence="4">
    <location>
        <begin position="40"/>
        <end position="52"/>
    </location>
</feature>
<dbReference type="FunFam" id="1.10.3210.10:FF:000001">
    <property type="entry name" value="GTP pyrophosphokinase RelA"/>
    <property type="match status" value="1"/>
</dbReference>
<feature type="compositionally biased region" description="Polar residues" evidence="4">
    <location>
        <begin position="1"/>
        <end position="39"/>
    </location>
</feature>
<dbReference type="InterPro" id="IPR006674">
    <property type="entry name" value="HD_domain"/>
</dbReference>